<dbReference type="EMBL" id="BSPC01000023">
    <property type="protein sequence ID" value="GLS19528.1"/>
    <property type="molecule type" value="Genomic_DNA"/>
</dbReference>
<proteinExistence type="predicted"/>
<gene>
    <name evidence="2" type="ORF">GCM10007874_25450</name>
</gene>
<evidence type="ECO:0008006" key="4">
    <source>
        <dbReference type="Google" id="ProtNLM"/>
    </source>
</evidence>
<accession>A0ABQ6CGX7</accession>
<evidence type="ECO:0000313" key="3">
    <source>
        <dbReference type="Proteomes" id="UP001156882"/>
    </source>
</evidence>
<keyword evidence="1" id="KW-0732">Signal</keyword>
<comment type="caution">
    <text evidence="2">The sequence shown here is derived from an EMBL/GenBank/DDBJ whole genome shotgun (WGS) entry which is preliminary data.</text>
</comment>
<dbReference type="Proteomes" id="UP001156882">
    <property type="component" value="Unassembled WGS sequence"/>
</dbReference>
<evidence type="ECO:0000313" key="2">
    <source>
        <dbReference type="EMBL" id="GLS19528.1"/>
    </source>
</evidence>
<protein>
    <recommendedName>
        <fullName evidence="4">Secreted protein</fullName>
    </recommendedName>
</protein>
<organism evidence="2 3">
    <name type="scientific">Labrys miyagiensis</name>
    <dbReference type="NCBI Taxonomy" id="346912"/>
    <lineage>
        <taxon>Bacteria</taxon>
        <taxon>Pseudomonadati</taxon>
        <taxon>Pseudomonadota</taxon>
        <taxon>Alphaproteobacteria</taxon>
        <taxon>Hyphomicrobiales</taxon>
        <taxon>Xanthobacteraceae</taxon>
        <taxon>Labrys</taxon>
    </lineage>
</organism>
<reference evidence="3" key="1">
    <citation type="journal article" date="2019" name="Int. J. Syst. Evol. Microbiol.">
        <title>The Global Catalogue of Microorganisms (GCM) 10K type strain sequencing project: providing services to taxonomists for standard genome sequencing and annotation.</title>
        <authorList>
            <consortium name="The Broad Institute Genomics Platform"/>
            <consortium name="The Broad Institute Genome Sequencing Center for Infectious Disease"/>
            <person name="Wu L."/>
            <person name="Ma J."/>
        </authorList>
    </citation>
    <scope>NUCLEOTIDE SEQUENCE [LARGE SCALE GENOMIC DNA]</scope>
    <source>
        <strain evidence="3">NBRC 101365</strain>
    </source>
</reference>
<feature type="chain" id="PRO_5046181682" description="Secreted protein" evidence="1">
    <location>
        <begin position="25"/>
        <end position="108"/>
    </location>
</feature>
<feature type="signal peptide" evidence="1">
    <location>
        <begin position="1"/>
        <end position="24"/>
    </location>
</feature>
<keyword evidence="3" id="KW-1185">Reference proteome</keyword>
<evidence type="ECO:0000256" key="1">
    <source>
        <dbReference type="SAM" id="SignalP"/>
    </source>
</evidence>
<sequence length="108" mass="12416">MPRLRLIGLAVGAATAALTSAATAGPLVPPLLLDSNVGATQVQYYSMYGCPPGYRVTSYGGCKLSHYLRRHPYQRPDYYGYYRYNRPHYYHRYYYNPYNSNEDGDWND</sequence>
<name>A0ABQ6CGX7_9HYPH</name>